<feature type="transmembrane region" description="Helical" evidence="2">
    <location>
        <begin position="100"/>
        <end position="121"/>
    </location>
</feature>
<organism evidence="3 4">
    <name type="scientific">Burkholderia cepacia</name>
    <name type="common">Pseudomonas cepacia</name>
    <dbReference type="NCBI Taxonomy" id="292"/>
    <lineage>
        <taxon>Bacteria</taxon>
        <taxon>Pseudomonadati</taxon>
        <taxon>Pseudomonadota</taxon>
        <taxon>Betaproteobacteria</taxon>
        <taxon>Burkholderiales</taxon>
        <taxon>Burkholderiaceae</taxon>
        <taxon>Burkholderia</taxon>
        <taxon>Burkholderia cepacia complex</taxon>
    </lineage>
</organism>
<feature type="region of interest" description="Disordered" evidence="1">
    <location>
        <begin position="278"/>
        <end position="314"/>
    </location>
</feature>
<dbReference type="Proteomes" id="UP000029575">
    <property type="component" value="Unassembled WGS sequence"/>
</dbReference>
<evidence type="ECO:0000313" key="3">
    <source>
        <dbReference type="EMBL" id="KGB98474.1"/>
    </source>
</evidence>
<evidence type="ECO:0000256" key="2">
    <source>
        <dbReference type="SAM" id="Phobius"/>
    </source>
</evidence>
<comment type="caution">
    <text evidence="3">The sequence shown here is derived from an EMBL/GenBank/DDBJ whole genome shotgun (WGS) entry which is preliminary data.</text>
</comment>
<evidence type="ECO:0000313" key="4">
    <source>
        <dbReference type="Proteomes" id="UP000029575"/>
    </source>
</evidence>
<accession>A0AA88Z0E9</accession>
<dbReference type="EMBL" id="JPGD01000005">
    <property type="protein sequence ID" value="KGB98474.1"/>
    <property type="molecule type" value="Genomic_DNA"/>
</dbReference>
<proteinExistence type="predicted"/>
<dbReference type="AlphaFoldDB" id="A0AA88Z0E9"/>
<feature type="region of interest" description="Disordered" evidence="1">
    <location>
        <begin position="196"/>
        <end position="266"/>
    </location>
</feature>
<sequence length="314" mass="33059">MTPSPLVPVEGALARPRATPLDHAPPFGREWRFSGAPGTRPGSTCLATLTTSCIDVDRPHRACQWQPLPAVVSLPAPVGENVTPAAATARRMRPPHDRRAMYAVCWSIGALGIIAWLIGAYDAPARVGPAYATQAAGSPADLVATSAGTIHAAAAQPGTSTHVLPQRNVATPVANMIGSPPATHRIALRPAPLHPQATADARHVRPASPRRATRQHATEAPPRTPVVPRLAAHPSIQRSATHTGTRDRLAPPPHLAGTPDTRDSLDDPVTLIAMTNALRATQPARPAPPPAAGFDWTAQRSHRRVTDAPDVFAH</sequence>
<keyword evidence="2" id="KW-1133">Transmembrane helix</keyword>
<protein>
    <submittedName>
        <fullName evidence="3">Uncharacterized protein</fullName>
    </submittedName>
</protein>
<reference evidence="3 4" key="1">
    <citation type="submission" date="2014-06" db="EMBL/GenBank/DDBJ databases">
        <authorList>
            <person name="Bishop-Lilly K.A."/>
            <person name="Broomall S.M."/>
            <person name="Chain P.S."/>
            <person name="Chertkov O."/>
            <person name="Coyne S.R."/>
            <person name="Daligault H.E."/>
            <person name="Davenport K.W."/>
            <person name="Erkkila T."/>
            <person name="Frey K.G."/>
            <person name="Gibbons H.S."/>
            <person name="Gu W."/>
            <person name="Jaissle J."/>
            <person name="Johnson S.L."/>
            <person name="Koroleva G.I."/>
            <person name="Ladner J.T."/>
            <person name="Lo C.-C."/>
            <person name="Minogue T.D."/>
            <person name="Munk C."/>
            <person name="Palacios G.F."/>
            <person name="Redden C.L."/>
            <person name="Rosenzweig C.N."/>
            <person name="Scholz M.B."/>
            <person name="Teshima H."/>
            <person name="Xu Y."/>
        </authorList>
    </citation>
    <scope>NUCLEOTIDE SEQUENCE [LARGE SCALE GENOMIC DNA]</scope>
    <source>
        <strain evidence="3 4">DWS 37UF10B-2</strain>
    </source>
</reference>
<keyword evidence="2" id="KW-0472">Membrane</keyword>
<gene>
    <name evidence="3" type="ORF">DM43_2846</name>
</gene>
<keyword evidence="2" id="KW-0812">Transmembrane</keyword>
<name>A0AA88Z0E9_BURCE</name>
<evidence type="ECO:0000256" key="1">
    <source>
        <dbReference type="SAM" id="MobiDB-lite"/>
    </source>
</evidence>
<dbReference type="RefSeq" id="WP_179948994.1">
    <property type="nucleotide sequence ID" value="NZ_KN150854.1"/>
</dbReference>